<accession>A0A955KV78</accession>
<name>A0A955KV78_9BACT</name>
<evidence type="ECO:0000313" key="2">
    <source>
        <dbReference type="EMBL" id="MCA9374838.1"/>
    </source>
</evidence>
<dbReference type="InterPro" id="IPR013783">
    <property type="entry name" value="Ig-like_fold"/>
</dbReference>
<dbReference type="EMBL" id="JAGQLM010000030">
    <property type="protein sequence ID" value="MCA9374838.1"/>
    <property type="molecule type" value="Genomic_DNA"/>
</dbReference>
<gene>
    <name evidence="2" type="ORF">KC622_00745</name>
</gene>
<feature type="non-terminal residue" evidence="2">
    <location>
        <position position="1"/>
    </location>
</feature>
<comment type="caution">
    <text evidence="2">The sequence shown here is derived from an EMBL/GenBank/DDBJ whole genome shotgun (WGS) entry which is preliminary data.</text>
</comment>
<dbReference type="Gene3D" id="2.60.40.10">
    <property type="entry name" value="Immunoglobulins"/>
    <property type="match status" value="1"/>
</dbReference>
<organism evidence="2 3">
    <name type="scientific">Candidatus Dojkabacteria bacterium</name>
    <dbReference type="NCBI Taxonomy" id="2099670"/>
    <lineage>
        <taxon>Bacteria</taxon>
        <taxon>Candidatus Dojkabacteria</taxon>
    </lineage>
</organism>
<dbReference type="Gene3D" id="2.30.30.40">
    <property type="entry name" value="SH3 Domains"/>
    <property type="match status" value="1"/>
</dbReference>
<reference evidence="2" key="2">
    <citation type="journal article" date="2021" name="Microbiome">
        <title>Successional dynamics and alternative stable states in a saline activated sludge microbial community over 9 years.</title>
        <authorList>
            <person name="Wang Y."/>
            <person name="Ye J."/>
            <person name="Ju F."/>
            <person name="Liu L."/>
            <person name="Boyd J.A."/>
            <person name="Deng Y."/>
            <person name="Parks D.H."/>
            <person name="Jiang X."/>
            <person name="Yin X."/>
            <person name="Woodcroft B.J."/>
            <person name="Tyson G.W."/>
            <person name="Hugenholtz P."/>
            <person name="Polz M.F."/>
            <person name="Zhang T."/>
        </authorList>
    </citation>
    <scope>NUCLEOTIDE SEQUENCE</scope>
    <source>
        <strain evidence="2">HKST-UBA16</strain>
    </source>
</reference>
<dbReference type="InterPro" id="IPR003646">
    <property type="entry name" value="SH3-like_bac-type"/>
</dbReference>
<evidence type="ECO:0000313" key="3">
    <source>
        <dbReference type="Proteomes" id="UP000748332"/>
    </source>
</evidence>
<feature type="domain" description="SH3b" evidence="1">
    <location>
        <begin position="131"/>
        <end position="198"/>
    </location>
</feature>
<proteinExistence type="predicted"/>
<dbReference type="AlphaFoldDB" id="A0A955KV78"/>
<dbReference type="Pfam" id="PF08239">
    <property type="entry name" value="SH3_3"/>
    <property type="match status" value="1"/>
</dbReference>
<dbReference type="Proteomes" id="UP000748332">
    <property type="component" value="Unassembled WGS sequence"/>
</dbReference>
<protein>
    <submittedName>
        <fullName evidence="2">SH3 domain-containing protein</fullName>
    </submittedName>
</protein>
<reference evidence="2" key="1">
    <citation type="submission" date="2020-04" db="EMBL/GenBank/DDBJ databases">
        <authorList>
            <person name="Zhang T."/>
        </authorList>
    </citation>
    <scope>NUCLEOTIDE SEQUENCE</scope>
    <source>
        <strain evidence="2">HKST-UBA16</strain>
    </source>
</reference>
<sequence>SYSDTDHLDYKASVDSIEYDKTAKVGDKINVKLNIKNEGDTPWFTFNDFIYLKTKNGKDSSFAVNGVWDSFDTPLHIEGKTILPGESTPITFDLQALLLPGKYTQSFIFSRLGKKELSNTQFSVGFEIEQGDLKLVKILDTETGALNVRSEPGYNTKQVSEVASGEIYITTAQKDGWYKIKYSNTKEGWIFGKYVKEL</sequence>
<dbReference type="PROSITE" id="PS51781">
    <property type="entry name" value="SH3B"/>
    <property type="match status" value="1"/>
</dbReference>
<evidence type="ECO:0000259" key="1">
    <source>
        <dbReference type="PROSITE" id="PS51781"/>
    </source>
</evidence>